<evidence type="ECO:0000313" key="9">
    <source>
        <dbReference type="EMBL" id="RIY39775.1"/>
    </source>
</evidence>
<name>A0A3A1YQ63_9BURK</name>
<keyword evidence="7 8" id="KW-0472">Membrane</keyword>
<dbReference type="InterPro" id="IPR004706">
    <property type="entry name" value="Arsenical-R_Acr3"/>
</dbReference>
<sequence length="319" mass="35212">MRDKLERHQVWIYLLAILSGILTGWSWADVSALFEVALWPVLGVLLYATFTQVPLVHLAGAFQDLRFLGALVLGNFVVMPAVVWALLYLMPDDNALKLGVLLVLLVPCTDWFISFTHLGHGDGARAIAATPILLVLQIVMLPVYIWLFLGEQIAVTGIRGHLLPAFFGLILVPLLLAWVTEKAALTRPVLQRYINGLGWLPVPVLAFVIYLIAASQVNLVIETGRMLWSVLIIFVLYILAAASVGKLLSEIFRVRGAPGRTLVFSFGTRNSFVVLPLAIALPEVWAAAVVVIVFQSLVELFGMVAYLKWVPRLIKDTPL</sequence>
<feature type="transmembrane region" description="Helical" evidence="8">
    <location>
        <begin position="226"/>
        <end position="249"/>
    </location>
</feature>
<feature type="transmembrane region" description="Helical" evidence="8">
    <location>
        <begin position="12"/>
        <end position="30"/>
    </location>
</feature>
<comment type="caution">
    <text evidence="9">The sequence shown here is derived from an EMBL/GenBank/DDBJ whole genome shotgun (WGS) entry which is preliminary data.</text>
</comment>
<comment type="subcellular location">
    <subcellularLocation>
        <location evidence="1">Cell membrane</location>
        <topology evidence="1">Multi-pass membrane protein</topology>
    </subcellularLocation>
</comment>
<feature type="transmembrane region" description="Helical" evidence="8">
    <location>
        <begin position="67"/>
        <end position="89"/>
    </location>
</feature>
<evidence type="ECO:0000256" key="5">
    <source>
        <dbReference type="ARBA" id="ARBA00022692"/>
    </source>
</evidence>
<evidence type="ECO:0000256" key="1">
    <source>
        <dbReference type="ARBA" id="ARBA00004651"/>
    </source>
</evidence>
<dbReference type="Pfam" id="PF01758">
    <property type="entry name" value="SBF"/>
    <property type="match status" value="1"/>
</dbReference>
<dbReference type="PANTHER" id="PTHR43057">
    <property type="entry name" value="ARSENITE EFFLUX TRANSPORTER"/>
    <property type="match status" value="1"/>
</dbReference>
<feature type="transmembrane region" description="Helical" evidence="8">
    <location>
        <begin position="193"/>
        <end position="214"/>
    </location>
</feature>
<dbReference type="Gene3D" id="1.20.1530.20">
    <property type="match status" value="1"/>
</dbReference>
<protein>
    <submittedName>
        <fullName evidence="9">Bile acid:sodium symporter</fullName>
    </submittedName>
</protein>
<dbReference type="PANTHER" id="PTHR43057:SF1">
    <property type="entry name" value="ARSENICAL-RESISTANCE PROTEIN 3"/>
    <property type="match status" value="1"/>
</dbReference>
<dbReference type="GO" id="GO:0015297">
    <property type="term" value="F:antiporter activity"/>
    <property type="evidence" value="ECO:0007669"/>
    <property type="project" value="InterPro"/>
</dbReference>
<dbReference type="GO" id="GO:0005886">
    <property type="term" value="C:plasma membrane"/>
    <property type="evidence" value="ECO:0007669"/>
    <property type="project" value="UniProtKB-SubCell"/>
</dbReference>
<evidence type="ECO:0000256" key="7">
    <source>
        <dbReference type="ARBA" id="ARBA00023136"/>
    </source>
</evidence>
<evidence type="ECO:0000256" key="2">
    <source>
        <dbReference type="ARBA" id="ARBA00010110"/>
    </source>
</evidence>
<dbReference type="InterPro" id="IPR002657">
    <property type="entry name" value="BilAc:Na_symport/Acr3"/>
</dbReference>
<keyword evidence="3" id="KW-0813">Transport</keyword>
<dbReference type="AlphaFoldDB" id="A0A3A1YQ63"/>
<proteinExistence type="inferred from homology"/>
<dbReference type="EMBL" id="NQYH01000013">
    <property type="protein sequence ID" value="RIY39775.1"/>
    <property type="molecule type" value="Genomic_DNA"/>
</dbReference>
<evidence type="ECO:0000256" key="6">
    <source>
        <dbReference type="ARBA" id="ARBA00022989"/>
    </source>
</evidence>
<feature type="transmembrane region" description="Helical" evidence="8">
    <location>
        <begin position="95"/>
        <end position="114"/>
    </location>
</feature>
<comment type="similarity">
    <text evidence="2">Belongs to the arsenical resistance-3 (ACR3) (TC 2.A.59) family.</text>
</comment>
<keyword evidence="4" id="KW-1003">Cell membrane</keyword>
<gene>
    <name evidence="9" type="ORF">CJP73_13115</name>
</gene>
<evidence type="ECO:0000256" key="4">
    <source>
        <dbReference type="ARBA" id="ARBA00022475"/>
    </source>
</evidence>
<keyword evidence="6 8" id="KW-1133">Transmembrane helix</keyword>
<feature type="transmembrane region" description="Helical" evidence="8">
    <location>
        <begin position="161"/>
        <end position="181"/>
    </location>
</feature>
<evidence type="ECO:0000256" key="3">
    <source>
        <dbReference type="ARBA" id="ARBA00022448"/>
    </source>
</evidence>
<reference evidence="9 10" key="1">
    <citation type="submission" date="2017-08" db="EMBL/GenBank/DDBJ databases">
        <title>Pusillimonas indicus sp. nov., a member of the family Alcaligenaceae isolated from surface seawater.</title>
        <authorList>
            <person name="Li J."/>
        </authorList>
    </citation>
    <scope>NUCLEOTIDE SEQUENCE [LARGE SCALE GENOMIC DNA]</scope>
    <source>
        <strain evidence="9 10">L52-1-41</strain>
    </source>
</reference>
<dbReference type="GO" id="GO:0015105">
    <property type="term" value="F:arsenite transmembrane transporter activity"/>
    <property type="evidence" value="ECO:0007669"/>
    <property type="project" value="TreeGrafter"/>
</dbReference>
<dbReference type="InterPro" id="IPR038770">
    <property type="entry name" value="Na+/solute_symporter_sf"/>
</dbReference>
<dbReference type="RefSeq" id="WP_119516732.1">
    <property type="nucleotide sequence ID" value="NZ_NQYH01000013.1"/>
</dbReference>
<dbReference type="GO" id="GO:0015104">
    <property type="term" value="F:antimonite transmembrane transporter activity"/>
    <property type="evidence" value="ECO:0007669"/>
    <property type="project" value="TreeGrafter"/>
</dbReference>
<accession>A0A3A1YQ63</accession>
<organism evidence="9 10">
    <name type="scientific">Neopusillimonas maritima</name>
    <dbReference type="NCBI Taxonomy" id="2026239"/>
    <lineage>
        <taxon>Bacteria</taxon>
        <taxon>Pseudomonadati</taxon>
        <taxon>Pseudomonadota</taxon>
        <taxon>Betaproteobacteria</taxon>
        <taxon>Burkholderiales</taxon>
        <taxon>Alcaligenaceae</taxon>
        <taxon>Neopusillimonas</taxon>
    </lineage>
</organism>
<dbReference type="Proteomes" id="UP000266206">
    <property type="component" value="Unassembled WGS sequence"/>
</dbReference>
<evidence type="ECO:0000313" key="10">
    <source>
        <dbReference type="Proteomes" id="UP000266206"/>
    </source>
</evidence>
<feature type="transmembrane region" description="Helical" evidence="8">
    <location>
        <begin position="36"/>
        <end position="55"/>
    </location>
</feature>
<dbReference type="OrthoDB" id="3254016at2"/>
<keyword evidence="5 8" id="KW-0812">Transmembrane</keyword>
<evidence type="ECO:0000256" key="8">
    <source>
        <dbReference type="SAM" id="Phobius"/>
    </source>
</evidence>
<feature type="transmembrane region" description="Helical" evidence="8">
    <location>
        <begin position="126"/>
        <end position="149"/>
    </location>
</feature>